<evidence type="ECO:0000256" key="6">
    <source>
        <dbReference type="ARBA" id="ARBA00023274"/>
    </source>
</evidence>
<evidence type="ECO:0000256" key="2">
    <source>
        <dbReference type="ARBA" id="ARBA00010152"/>
    </source>
</evidence>
<dbReference type="InterPro" id="IPR019189">
    <property type="entry name" value="Ribosomal_mL41"/>
</dbReference>
<name>A0A914CPK1_9BILA</name>
<reference evidence="8" key="1">
    <citation type="submission" date="2022-11" db="UniProtKB">
        <authorList>
            <consortium name="WormBaseParasite"/>
        </authorList>
    </citation>
    <scope>IDENTIFICATION</scope>
</reference>
<dbReference type="AlphaFoldDB" id="A0A914CPK1"/>
<evidence type="ECO:0000256" key="3">
    <source>
        <dbReference type="ARBA" id="ARBA00022946"/>
    </source>
</evidence>
<sequence length="191" mass="22575">MASLIPVISKRGVRSLNPAHYRPPWPLVKKNNTGWRKIGPMFYEKWKWPGQNREFGELHPSFQNLNPPQLHNYTRVQPTGYVDPSNGNFVTVPEMVPELVVPDLKGFELKPYVSYKTDVEIEKRISQFETKVKNMKNKKEAEKFTAEKWPPEKVTPKLLFDHFYASRIKKAVRDRSQERINREIFEHEIKK</sequence>
<protein>
    <submittedName>
        <fullName evidence="8">39S ribosomal protein L41, mitochondrial</fullName>
    </submittedName>
</protein>
<evidence type="ECO:0000313" key="7">
    <source>
        <dbReference type="Proteomes" id="UP000887540"/>
    </source>
</evidence>
<dbReference type="PANTHER" id="PTHR21338:SF0">
    <property type="entry name" value="LARGE RIBOSOMAL SUBUNIT PROTEIN ML41"/>
    <property type="match status" value="1"/>
</dbReference>
<comment type="subcellular location">
    <subcellularLocation>
        <location evidence="1">Mitochondrion</location>
    </subcellularLocation>
</comment>
<keyword evidence="6" id="KW-0687">Ribonucleoprotein</keyword>
<proteinExistence type="inferred from homology"/>
<dbReference type="GO" id="GO:0003735">
    <property type="term" value="F:structural constituent of ribosome"/>
    <property type="evidence" value="ECO:0007669"/>
    <property type="project" value="InterPro"/>
</dbReference>
<dbReference type="GO" id="GO:0006412">
    <property type="term" value="P:translation"/>
    <property type="evidence" value="ECO:0007669"/>
    <property type="project" value="TreeGrafter"/>
</dbReference>
<accession>A0A914CPK1</accession>
<evidence type="ECO:0000313" key="8">
    <source>
        <dbReference type="WBParaSite" id="ACRNAN_scaffold1308.g22607.t1"/>
    </source>
</evidence>
<keyword evidence="5" id="KW-0496">Mitochondrion</keyword>
<evidence type="ECO:0000256" key="4">
    <source>
        <dbReference type="ARBA" id="ARBA00022980"/>
    </source>
</evidence>
<keyword evidence="7" id="KW-1185">Reference proteome</keyword>
<keyword evidence="4" id="KW-0689">Ribosomal protein</keyword>
<dbReference type="GO" id="GO:0005762">
    <property type="term" value="C:mitochondrial large ribosomal subunit"/>
    <property type="evidence" value="ECO:0007669"/>
    <property type="project" value="InterPro"/>
</dbReference>
<dbReference type="Proteomes" id="UP000887540">
    <property type="component" value="Unplaced"/>
</dbReference>
<dbReference type="WBParaSite" id="ACRNAN_scaffold1308.g22607.t1">
    <property type="protein sequence ID" value="ACRNAN_scaffold1308.g22607.t1"/>
    <property type="gene ID" value="ACRNAN_scaffold1308.g22607"/>
</dbReference>
<organism evidence="7 8">
    <name type="scientific">Acrobeloides nanus</name>
    <dbReference type="NCBI Taxonomy" id="290746"/>
    <lineage>
        <taxon>Eukaryota</taxon>
        <taxon>Metazoa</taxon>
        <taxon>Ecdysozoa</taxon>
        <taxon>Nematoda</taxon>
        <taxon>Chromadorea</taxon>
        <taxon>Rhabditida</taxon>
        <taxon>Tylenchina</taxon>
        <taxon>Cephalobomorpha</taxon>
        <taxon>Cephaloboidea</taxon>
        <taxon>Cephalobidae</taxon>
        <taxon>Acrobeloides</taxon>
    </lineage>
</organism>
<keyword evidence="3" id="KW-0809">Transit peptide</keyword>
<evidence type="ECO:0000256" key="1">
    <source>
        <dbReference type="ARBA" id="ARBA00004173"/>
    </source>
</evidence>
<evidence type="ECO:0000256" key="5">
    <source>
        <dbReference type="ARBA" id="ARBA00023128"/>
    </source>
</evidence>
<dbReference type="Pfam" id="PF09809">
    <property type="entry name" value="MRP-L27"/>
    <property type="match status" value="1"/>
</dbReference>
<dbReference type="PANTHER" id="PTHR21338">
    <property type="entry name" value="MITOCHONDRIAL RIBOSOMAL PROTEIN L41"/>
    <property type="match status" value="1"/>
</dbReference>
<comment type="similarity">
    <text evidence="2">Belongs to the mitochondrion-specific ribosomal protein mL41 family.</text>
</comment>